<dbReference type="PANTHER" id="PTHR42711">
    <property type="entry name" value="ABC TRANSPORTER ATP-BINDING PROTEIN"/>
    <property type="match status" value="1"/>
</dbReference>
<dbReference type="InterPro" id="IPR003593">
    <property type="entry name" value="AAA+_ATPase"/>
</dbReference>
<dbReference type="InterPro" id="IPR027417">
    <property type="entry name" value="P-loop_NTPase"/>
</dbReference>
<dbReference type="GO" id="GO:0005524">
    <property type="term" value="F:ATP binding"/>
    <property type="evidence" value="ECO:0007669"/>
    <property type="project" value="UniProtKB-KW"/>
</dbReference>
<dbReference type="Proteomes" id="UP000075430">
    <property type="component" value="Unassembled WGS sequence"/>
</dbReference>
<comment type="caution">
    <text evidence="6">The sequence shown here is derived from an EMBL/GenBank/DDBJ whole genome shotgun (WGS) entry which is preliminary data.</text>
</comment>
<dbReference type="EMBL" id="LSBA01000004">
    <property type="protein sequence ID" value="KXZ22650.1"/>
    <property type="molecule type" value="Genomic_DNA"/>
</dbReference>
<dbReference type="OrthoDB" id="9804819at2"/>
<dbReference type="Gene3D" id="3.40.50.300">
    <property type="entry name" value="P-loop containing nucleotide triphosphate hydrolases"/>
    <property type="match status" value="1"/>
</dbReference>
<evidence type="ECO:0000313" key="6">
    <source>
        <dbReference type="EMBL" id="KXZ22650.1"/>
    </source>
</evidence>
<dbReference type="PANTHER" id="PTHR42711:SF5">
    <property type="entry name" value="ABC TRANSPORTER ATP-BINDING PROTEIN NATA"/>
    <property type="match status" value="1"/>
</dbReference>
<protein>
    <submittedName>
        <fullName evidence="6">ABC transporter</fullName>
    </submittedName>
</protein>
<dbReference type="PROSITE" id="PS50893">
    <property type="entry name" value="ABC_TRANSPORTER_2"/>
    <property type="match status" value="1"/>
</dbReference>
<dbReference type="InterPro" id="IPR017871">
    <property type="entry name" value="ABC_transporter-like_CS"/>
</dbReference>
<evidence type="ECO:0000256" key="4">
    <source>
        <dbReference type="ARBA" id="ARBA00022840"/>
    </source>
</evidence>
<dbReference type="RefSeq" id="WP_061520239.1">
    <property type="nucleotide sequence ID" value="NZ_JAJJBV010000008.1"/>
</dbReference>
<evidence type="ECO:0000259" key="5">
    <source>
        <dbReference type="PROSITE" id="PS50893"/>
    </source>
</evidence>
<evidence type="ECO:0000256" key="3">
    <source>
        <dbReference type="ARBA" id="ARBA00022741"/>
    </source>
</evidence>
<keyword evidence="7" id="KW-1185">Reference proteome</keyword>
<evidence type="ECO:0000313" key="7">
    <source>
        <dbReference type="Proteomes" id="UP000075430"/>
    </source>
</evidence>
<reference evidence="7" key="1">
    <citation type="submission" date="2016-02" db="EMBL/GenBank/DDBJ databases">
        <authorList>
            <person name="Dunlap C."/>
        </authorList>
    </citation>
    <scope>NUCLEOTIDE SEQUENCE [LARGE SCALE GENOMIC DNA]</scope>
    <source>
        <strain evidence="7">NRRL B-41092</strain>
    </source>
</reference>
<dbReference type="SUPFAM" id="SSF52540">
    <property type="entry name" value="P-loop containing nucleoside triphosphate hydrolases"/>
    <property type="match status" value="1"/>
</dbReference>
<dbReference type="SMART" id="SM00382">
    <property type="entry name" value="AAA"/>
    <property type="match status" value="1"/>
</dbReference>
<name>A0A150FCT7_9BACI</name>
<dbReference type="AlphaFoldDB" id="A0A150FCT7"/>
<organism evidence="6 7">
    <name type="scientific">Bacillus nakamurai</name>
    <dbReference type="NCBI Taxonomy" id="1793963"/>
    <lineage>
        <taxon>Bacteria</taxon>
        <taxon>Bacillati</taxon>
        <taxon>Bacillota</taxon>
        <taxon>Bacilli</taxon>
        <taxon>Bacillales</taxon>
        <taxon>Bacillaceae</taxon>
        <taxon>Bacillus</taxon>
    </lineage>
</organism>
<dbReference type="Pfam" id="PF13732">
    <property type="entry name" value="DrrA1-3_C"/>
    <property type="match status" value="1"/>
</dbReference>
<accession>A0A150FCT7</accession>
<keyword evidence="2" id="KW-0813">Transport</keyword>
<dbReference type="InterPro" id="IPR003439">
    <property type="entry name" value="ABC_transporter-like_ATP-bd"/>
</dbReference>
<proteinExistence type="inferred from homology"/>
<dbReference type="PROSITE" id="PS00211">
    <property type="entry name" value="ABC_TRANSPORTER_1"/>
    <property type="match status" value="1"/>
</dbReference>
<gene>
    <name evidence="6" type="ORF">AXI58_07690</name>
</gene>
<keyword evidence="3" id="KW-0547">Nucleotide-binding</keyword>
<dbReference type="InterPro" id="IPR025302">
    <property type="entry name" value="DrrA1/2-like_C"/>
</dbReference>
<evidence type="ECO:0000256" key="1">
    <source>
        <dbReference type="ARBA" id="ARBA00005417"/>
    </source>
</evidence>
<dbReference type="STRING" id="1793963.AXI58_07690"/>
<feature type="domain" description="ABC transporter" evidence="5">
    <location>
        <begin position="8"/>
        <end position="240"/>
    </location>
</feature>
<sequence length="318" mass="36006">MGEEQEIITVTDLRKKYGSFEAVKGVSFSVKRGELFAFLGTNGAGKSTTIDILCTLIKKTSGKVVIDGFTLGEGKENNHIRKKIGVVFQESILDERLTVYENIMNRGQYYHLSKTQVQENYQFVSDYLKLDDIKEKKYSDLSGGQRRRADIARAIIHKPAILFLDEPTTGLDPQTRVFVWSAIKRLQEETNMTIFLTTHYMEEAAVADQVVVIKEGRLIAEGTPSQLKDQYAFDSLHIIFQPDFDPTAWFKNKQLAYTVKNSIYSLRLESTLDAFEILKSLEGQVESFEVIKGNMDDVFINIIEEKGSTLSEQKGSIA</sequence>
<dbReference type="InterPro" id="IPR050763">
    <property type="entry name" value="ABC_transporter_ATP-binding"/>
</dbReference>
<comment type="similarity">
    <text evidence="1">Belongs to the ABC transporter superfamily.</text>
</comment>
<evidence type="ECO:0000256" key="2">
    <source>
        <dbReference type="ARBA" id="ARBA00022448"/>
    </source>
</evidence>
<keyword evidence="4" id="KW-0067">ATP-binding</keyword>
<dbReference type="GO" id="GO:0016887">
    <property type="term" value="F:ATP hydrolysis activity"/>
    <property type="evidence" value="ECO:0007669"/>
    <property type="project" value="InterPro"/>
</dbReference>
<dbReference type="Pfam" id="PF00005">
    <property type="entry name" value="ABC_tran"/>
    <property type="match status" value="1"/>
</dbReference>